<gene>
    <name evidence="3" type="ORF">SAMN04489720_1784</name>
</gene>
<dbReference type="InterPro" id="IPR051603">
    <property type="entry name" value="Zinc-ADH_QOR/CCCR"/>
</dbReference>
<evidence type="ECO:0000259" key="2">
    <source>
        <dbReference type="SMART" id="SM00829"/>
    </source>
</evidence>
<dbReference type="CDD" id="cd05289">
    <property type="entry name" value="MDR_like_2"/>
    <property type="match status" value="1"/>
</dbReference>
<evidence type="ECO:0000313" key="3">
    <source>
        <dbReference type="EMBL" id="SDH61398.1"/>
    </source>
</evidence>
<dbReference type="Gene3D" id="3.90.180.10">
    <property type="entry name" value="Medium-chain alcohol dehydrogenases, catalytic domain"/>
    <property type="match status" value="1"/>
</dbReference>
<dbReference type="SUPFAM" id="SSF50129">
    <property type="entry name" value="GroES-like"/>
    <property type="match status" value="1"/>
</dbReference>
<dbReference type="EMBL" id="LT629695">
    <property type="protein sequence ID" value="SDH61398.1"/>
    <property type="molecule type" value="Genomic_DNA"/>
</dbReference>
<dbReference type="AlphaFoldDB" id="A0A1G8DUY2"/>
<proteinExistence type="predicted"/>
<dbReference type="InterPro" id="IPR011032">
    <property type="entry name" value="GroES-like_sf"/>
</dbReference>
<evidence type="ECO:0000313" key="4">
    <source>
        <dbReference type="Proteomes" id="UP000198822"/>
    </source>
</evidence>
<sequence length="314" mass="32196">MAQQIQYTEFGEPEVMHLVDVPQPTAGDGEVVVAVRAAGVNPLDSKLRSGARASGEITTPRVPGGDAAGEVVEVGAGVAGWAVGDRVVVQNARGAYATHTVATPQQLHALPDAVTFEQGAAMGIPASTAYQGLVELELRAGETLLIHAGSGAVGQAAIQLGVLQGATVIATGSEANHDRIRALGATPVAYGPGLLDRVREAAPGGVDVIYDCVGTEESMAVSAQLVADPHRIGTIVWSPAAAALGVQGWMGGKPEPLSERTIQLRHEAYPVVLGRMASGSFEVEVAKVLPLAEAAEAQRLNVANAVRGKILLVP</sequence>
<keyword evidence="4" id="KW-1185">Reference proteome</keyword>
<organism evidence="3 4">
    <name type="scientific">Agrococcus jejuensis</name>
    <dbReference type="NCBI Taxonomy" id="399736"/>
    <lineage>
        <taxon>Bacteria</taxon>
        <taxon>Bacillati</taxon>
        <taxon>Actinomycetota</taxon>
        <taxon>Actinomycetes</taxon>
        <taxon>Micrococcales</taxon>
        <taxon>Microbacteriaceae</taxon>
        <taxon>Agrococcus</taxon>
    </lineage>
</organism>
<dbReference type="GO" id="GO:0016491">
    <property type="term" value="F:oxidoreductase activity"/>
    <property type="evidence" value="ECO:0007669"/>
    <property type="project" value="InterPro"/>
</dbReference>
<dbReference type="PANTHER" id="PTHR44154:SF1">
    <property type="entry name" value="QUINONE OXIDOREDUCTASE"/>
    <property type="match status" value="1"/>
</dbReference>
<dbReference type="SUPFAM" id="SSF51735">
    <property type="entry name" value="NAD(P)-binding Rossmann-fold domains"/>
    <property type="match status" value="1"/>
</dbReference>
<dbReference type="STRING" id="399736.SAMN04489720_1784"/>
<dbReference type="Gene3D" id="3.40.50.720">
    <property type="entry name" value="NAD(P)-binding Rossmann-like Domain"/>
    <property type="match status" value="1"/>
</dbReference>
<feature type="domain" description="Enoyl reductase (ER)" evidence="2">
    <location>
        <begin position="11"/>
        <end position="312"/>
    </location>
</feature>
<protein>
    <submittedName>
        <fullName evidence="3">NADPH:quinone reductase</fullName>
    </submittedName>
</protein>
<dbReference type="InterPro" id="IPR036291">
    <property type="entry name" value="NAD(P)-bd_dom_sf"/>
</dbReference>
<evidence type="ECO:0000256" key="1">
    <source>
        <dbReference type="ARBA" id="ARBA00022857"/>
    </source>
</evidence>
<accession>A0A1G8DUY2</accession>
<name>A0A1G8DUY2_9MICO</name>
<dbReference type="Pfam" id="PF08240">
    <property type="entry name" value="ADH_N"/>
    <property type="match status" value="1"/>
</dbReference>
<dbReference type="Pfam" id="PF13602">
    <property type="entry name" value="ADH_zinc_N_2"/>
    <property type="match status" value="1"/>
</dbReference>
<dbReference type="InterPro" id="IPR020843">
    <property type="entry name" value="ER"/>
</dbReference>
<dbReference type="PANTHER" id="PTHR44154">
    <property type="entry name" value="QUINONE OXIDOREDUCTASE"/>
    <property type="match status" value="1"/>
</dbReference>
<keyword evidence="1" id="KW-0521">NADP</keyword>
<dbReference type="OrthoDB" id="9801186at2"/>
<reference evidence="4" key="1">
    <citation type="submission" date="2016-10" db="EMBL/GenBank/DDBJ databases">
        <authorList>
            <person name="Varghese N."/>
            <person name="Submissions S."/>
        </authorList>
    </citation>
    <scope>NUCLEOTIDE SEQUENCE [LARGE SCALE GENOMIC DNA]</scope>
    <source>
        <strain evidence="4">DSM 22002</strain>
    </source>
</reference>
<dbReference type="Proteomes" id="UP000198822">
    <property type="component" value="Chromosome I"/>
</dbReference>
<dbReference type="InterPro" id="IPR013154">
    <property type="entry name" value="ADH-like_N"/>
</dbReference>
<dbReference type="SMART" id="SM00829">
    <property type="entry name" value="PKS_ER"/>
    <property type="match status" value="1"/>
</dbReference>
<dbReference type="RefSeq" id="WP_092504297.1">
    <property type="nucleotide sequence ID" value="NZ_LT629695.1"/>
</dbReference>